<dbReference type="Gene3D" id="1.10.8.540">
    <property type="entry name" value="FHIPEP family, domain 3"/>
    <property type="match status" value="1"/>
</dbReference>
<accession>A0A520S111</accession>
<keyword evidence="7" id="KW-1006">Bacterial flagellum protein export</keyword>
<proteinExistence type="inferred from homology"/>
<evidence type="ECO:0000256" key="5">
    <source>
        <dbReference type="ARBA" id="ARBA00022989"/>
    </source>
</evidence>
<dbReference type="EMBL" id="SHAG01000017">
    <property type="protein sequence ID" value="RZO76139.1"/>
    <property type="molecule type" value="Genomic_DNA"/>
</dbReference>
<dbReference type="InterPro" id="IPR001712">
    <property type="entry name" value="T3SS_FHIPEP"/>
</dbReference>
<feature type="transmembrane region" description="Helical" evidence="7">
    <location>
        <begin position="118"/>
        <end position="141"/>
    </location>
</feature>
<organism evidence="8 9">
    <name type="scientific">OM182 bacterium</name>
    <dbReference type="NCBI Taxonomy" id="2510334"/>
    <lineage>
        <taxon>Bacteria</taxon>
        <taxon>Pseudomonadati</taxon>
        <taxon>Pseudomonadota</taxon>
        <taxon>Gammaproteobacteria</taxon>
        <taxon>OMG group</taxon>
        <taxon>OM182 clade</taxon>
    </lineage>
</organism>
<evidence type="ECO:0000256" key="7">
    <source>
        <dbReference type="RuleBase" id="RU364093"/>
    </source>
</evidence>
<dbReference type="InterPro" id="IPR042194">
    <property type="entry name" value="FHIPEP_1"/>
</dbReference>
<reference evidence="8 9" key="1">
    <citation type="submission" date="2019-02" db="EMBL/GenBank/DDBJ databases">
        <title>Prokaryotic population dynamics and viral predation in marine succession experiment using metagenomics: the confinement effect.</title>
        <authorList>
            <person name="Haro-Moreno J.M."/>
            <person name="Rodriguez-Valera F."/>
            <person name="Lopez-Perez M."/>
        </authorList>
    </citation>
    <scope>NUCLEOTIDE SEQUENCE [LARGE SCALE GENOMIC DNA]</scope>
    <source>
        <strain evidence="8">MED-G157</strain>
    </source>
</reference>
<keyword evidence="8" id="KW-0282">Flagellum</keyword>
<evidence type="ECO:0000313" key="8">
    <source>
        <dbReference type="EMBL" id="RZO76139.1"/>
    </source>
</evidence>
<evidence type="ECO:0000256" key="4">
    <source>
        <dbReference type="ARBA" id="ARBA00022692"/>
    </source>
</evidence>
<evidence type="ECO:0000313" key="9">
    <source>
        <dbReference type="Proteomes" id="UP000316199"/>
    </source>
</evidence>
<dbReference type="PANTHER" id="PTHR30161">
    <property type="entry name" value="FLAGELLAR EXPORT PROTEIN, MEMBRANE FLHA SUBUNIT-RELATED"/>
    <property type="match status" value="1"/>
</dbReference>
<keyword evidence="6 7" id="KW-0472">Membrane</keyword>
<comment type="caution">
    <text evidence="7">Lacks conserved residue(s) required for the propagation of feature annotation.</text>
</comment>
<keyword evidence="7" id="KW-0813">Transport</keyword>
<dbReference type="PIRSF" id="PIRSF005419">
    <property type="entry name" value="FlhA"/>
    <property type="match status" value="1"/>
</dbReference>
<dbReference type="Pfam" id="PF00771">
    <property type="entry name" value="FHIPEP"/>
    <property type="match status" value="1"/>
</dbReference>
<dbReference type="PANTHER" id="PTHR30161:SF1">
    <property type="entry name" value="FLAGELLAR BIOSYNTHESIS PROTEIN FLHA-RELATED"/>
    <property type="match status" value="1"/>
</dbReference>
<dbReference type="InterPro" id="IPR042193">
    <property type="entry name" value="FHIPEP_3"/>
</dbReference>
<keyword evidence="8" id="KW-0969">Cilium</keyword>
<evidence type="ECO:0000256" key="1">
    <source>
        <dbReference type="ARBA" id="ARBA00004651"/>
    </source>
</evidence>
<feature type="transmembrane region" description="Helical" evidence="7">
    <location>
        <begin position="210"/>
        <end position="232"/>
    </location>
</feature>
<comment type="function">
    <text evidence="7">Required for formation of the rod structure of the flagellar apparatus. Together with FliI and FliH, may constitute the export apparatus of flagellin.</text>
</comment>
<feature type="transmembrane region" description="Helical" evidence="7">
    <location>
        <begin position="252"/>
        <end position="274"/>
    </location>
</feature>
<keyword evidence="8" id="KW-0966">Cell projection</keyword>
<keyword evidence="7" id="KW-0653">Protein transport</keyword>
<dbReference type="PRINTS" id="PR00949">
    <property type="entry name" value="TYPE3IMAPROT"/>
</dbReference>
<protein>
    <recommendedName>
        <fullName evidence="7">Flagellar biosynthesis protein FlhA</fullName>
    </recommendedName>
</protein>
<keyword evidence="7" id="KW-1005">Bacterial flagellum biogenesis</keyword>
<evidence type="ECO:0000256" key="6">
    <source>
        <dbReference type="ARBA" id="ARBA00023136"/>
    </source>
</evidence>
<dbReference type="AlphaFoldDB" id="A0A520S111"/>
<evidence type="ECO:0000256" key="3">
    <source>
        <dbReference type="ARBA" id="ARBA00022475"/>
    </source>
</evidence>
<feature type="transmembrane region" description="Helical" evidence="7">
    <location>
        <begin position="20"/>
        <end position="41"/>
    </location>
</feature>
<dbReference type="InterPro" id="IPR042196">
    <property type="entry name" value="FHIPEP_4"/>
</dbReference>
<gene>
    <name evidence="7 8" type="primary">flhA</name>
    <name evidence="8" type="ORF">EVA68_05170</name>
</gene>
<name>A0A520S111_9GAMM</name>
<keyword evidence="3 7" id="KW-1003">Cell membrane</keyword>
<dbReference type="NCBIfam" id="TIGR01398">
    <property type="entry name" value="FlhA"/>
    <property type="match status" value="1"/>
</dbReference>
<comment type="subcellular location">
    <subcellularLocation>
        <location evidence="1 7">Cell membrane</location>
        <topology evidence="1 7">Multi-pass membrane protein</topology>
    </subcellularLocation>
</comment>
<comment type="similarity">
    <text evidence="2 7">Belongs to the FHIPEP (flagella/HR/invasion proteins export pore) family.</text>
</comment>
<dbReference type="GO" id="GO:0005886">
    <property type="term" value="C:plasma membrane"/>
    <property type="evidence" value="ECO:0007669"/>
    <property type="project" value="UniProtKB-SubCell"/>
</dbReference>
<sequence length="704" mass="76536">MDLSLFTLTNFRHQLSIFPLSSLVIPIIVLLVLSLLVLPIPPVLLDVFFTFNIILALLIIMVAIHTATPMDFSSFPIIVLFATVMRLGLNVASTRVVLLEGHEGGDAAGQVIEAFGQFVIGGNYAVGFIVFCILIIINFIVITKGAGRVSEVIARFTLDALPGKQMAIDADLNAGVIDQETARIRRAQVTQESDFFGSMDGASKFVRGDAIAGILILLINLIGGLVIGMMQHDLSLGDAAEAYVLLTIGDGLVAQIPALILSLATAIIVSRVSTDESAPEQATKQLGNPIAFGVAGATLVALGVIPGMPNAVFLILGGGAIGLSYLLKKKQIAEITTGEELQQGVAERPEDELLELDWDDAGQVDVISVELGYGLIPLIEEERHGRLLQRAKGIRKKMSGEYGFLLPTIRIRDNLDIPPHRYQLVVNGSTRGVGDIELGRFLAINPGSVLETVSGTQIKEPAFGLDAVWIDSKDKEYAQAVGYTVVDTSTVIATHLNSVLRNNTEELLTYEITQHLIDRVEETSPKLIEELIPENLSMSIIVKVLQNLLSEGVPIKDMRTILETLSDIAPSTKSPEALTNYVRTKLGRLIVQLVCDPLDTLEVMTLEPNLEQMLTDLVKSAPNGEDVTLEPNLAQTLIETLSDEVTTAQESEKPAVLIVSPMIRTWLSQFIGKLKKDLSILSYREVPDDQPIKILRTIELKERE</sequence>
<keyword evidence="5 7" id="KW-1133">Transmembrane helix</keyword>
<dbReference type="GO" id="GO:0009306">
    <property type="term" value="P:protein secretion"/>
    <property type="evidence" value="ECO:0007669"/>
    <property type="project" value="InterPro"/>
</dbReference>
<dbReference type="Gene3D" id="3.40.30.60">
    <property type="entry name" value="FHIPEP family, domain 1"/>
    <property type="match status" value="1"/>
</dbReference>
<dbReference type="InterPro" id="IPR006301">
    <property type="entry name" value="FlhA"/>
</dbReference>
<dbReference type="Proteomes" id="UP000316199">
    <property type="component" value="Unassembled WGS sequence"/>
</dbReference>
<comment type="caution">
    <text evidence="8">The sequence shown here is derived from an EMBL/GenBank/DDBJ whole genome shotgun (WGS) entry which is preliminary data.</text>
</comment>
<feature type="transmembrane region" description="Helical" evidence="7">
    <location>
        <begin position="286"/>
        <end position="305"/>
    </location>
</feature>
<evidence type="ECO:0000256" key="2">
    <source>
        <dbReference type="ARBA" id="ARBA00008835"/>
    </source>
</evidence>
<keyword evidence="4 7" id="KW-0812">Transmembrane</keyword>
<dbReference type="Gene3D" id="3.40.50.12790">
    <property type="entry name" value="FHIPEP family, domain 4"/>
    <property type="match status" value="1"/>
</dbReference>
<dbReference type="GO" id="GO:0044780">
    <property type="term" value="P:bacterial-type flagellum assembly"/>
    <property type="evidence" value="ECO:0007669"/>
    <property type="project" value="InterPro"/>
</dbReference>
<feature type="transmembrane region" description="Helical" evidence="7">
    <location>
        <begin position="47"/>
        <end position="65"/>
    </location>
</feature>